<dbReference type="RefSeq" id="WP_227042594.1">
    <property type="nucleotide sequence ID" value="NZ_AP025581.1"/>
</dbReference>
<evidence type="ECO:0000313" key="1">
    <source>
        <dbReference type="EMBL" id="GKI19880.1"/>
    </source>
</evidence>
<evidence type="ECO:0000313" key="2">
    <source>
        <dbReference type="Proteomes" id="UP001055105"/>
    </source>
</evidence>
<accession>A0AA37KQF1</accession>
<comment type="caution">
    <text evidence="1">The sequence shown here is derived from an EMBL/GenBank/DDBJ whole genome shotgun (WGS) entry which is preliminary data.</text>
</comment>
<organism evidence="1 2">
    <name type="scientific">Alistipes finegoldii</name>
    <dbReference type="NCBI Taxonomy" id="214856"/>
    <lineage>
        <taxon>Bacteria</taxon>
        <taxon>Pseudomonadati</taxon>
        <taxon>Bacteroidota</taxon>
        <taxon>Bacteroidia</taxon>
        <taxon>Bacteroidales</taxon>
        <taxon>Rikenellaceae</taxon>
        <taxon>Alistipes</taxon>
    </lineage>
</organism>
<reference evidence="1" key="1">
    <citation type="submission" date="2022-01" db="EMBL/GenBank/DDBJ databases">
        <title>Novel bile acid biosynthetic pathways are enriched in the microbiome of centenarians.</title>
        <authorList>
            <person name="Sato Y."/>
            <person name="Atarashi K."/>
            <person name="Plichta R.D."/>
            <person name="Arai Y."/>
            <person name="Sasajima S."/>
            <person name="Kearney M.S."/>
            <person name="Suda W."/>
            <person name="Takeshita K."/>
            <person name="Sasaki T."/>
            <person name="Okamoto S."/>
            <person name="Skelly N.A."/>
            <person name="Okamura Y."/>
            <person name="Vlamakis H."/>
            <person name="Li Y."/>
            <person name="Tanoue T."/>
            <person name="Takei H."/>
            <person name="Nittono H."/>
            <person name="Narushima S."/>
            <person name="Irie J."/>
            <person name="Itoh H."/>
            <person name="Moriya K."/>
            <person name="Sugiura Y."/>
            <person name="Suematsu M."/>
            <person name="Moritoki N."/>
            <person name="Shibata S."/>
            <person name="Littman R.D."/>
            <person name="Fischbach A.M."/>
            <person name="Uwamino Y."/>
            <person name="Inoue T."/>
            <person name="Honda A."/>
            <person name="Hattori M."/>
            <person name="Murai T."/>
            <person name="Xavier J.R."/>
            <person name="Hirose N."/>
            <person name="Honda K."/>
        </authorList>
    </citation>
    <scope>NUCLEOTIDE SEQUENCE</scope>
    <source>
        <strain evidence="1">CE91-St16</strain>
    </source>
</reference>
<sequence length="141" mass="15772">MKTWIIAEQKGGGFQISRILQSNRIPYDEFRTAIIGLCESYNGELIPSTVACLFEVFGDTTHLLALDSANQLDEFTRLKGSGSTSCFDLVSIQRAAWCYQEGLDVLKYSYQNGGGSRAAVKEIKSNRQFQKFLLEKCTPDL</sequence>
<proteinExistence type="predicted"/>
<dbReference type="AlphaFoldDB" id="A0AA37KQF1"/>
<name>A0AA37KQF1_9BACT</name>
<dbReference type="EMBL" id="BQOL01000002">
    <property type="protein sequence ID" value="GKI19880.1"/>
    <property type="molecule type" value="Genomic_DNA"/>
</dbReference>
<gene>
    <name evidence="1" type="ORF">CE91St16_27880</name>
</gene>
<protein>
    <submittedName>
        <fullName evidence="1">Uncharacterized protein</fullName>
    </submittedName>
</protein>
<dbReference type="Proteomes" id="UP001055105">
    <property type="component" value="Unassembled WGS sequence"/>
</dbReference>